<feature type="domain" description="CHHC U11-48K-type" evidence="5">
    <location>
        <begin position="72"/>
        <end position="99"/>
    </location>
</feature>
<dbReference type="AlphaFoldDB" id="A0AAV7EGG2"/>
<keyword evidence="7" id="KW-1185">Reference proteome</keyword>
<dbReference type="PANTHER" id="PTHR21402">
    <property type="entry name" value="GAMETOCYTE SPECIFIC FACTOR 1-RELATED"/>
    <property type="match status" value="1"/>
</dbReference>
<feature type="region of interest" description="Disordered" evidence="4">
    <location>
        <begin position="532"/>
        <end position="574"/>
    </location>
</feature>
<feature type="compositionally biased region" description="Basic and acidic residues" evidence="4">
    <location>
        <begin position="586"/>
        <end position="605"/>
    </location>
</feature>
<feature type="compositionally biased region" description="Polar residues" evidence="4">
    <location>
        <begin position="542"/>
        <end position="563"/>
    </location>
</feature>
<dbReference type="PROSITE" id="PS51800">
    <property type="entry name" value="ZF_CHHC_U11_48K"/>
    <property type="match status" value="1"/>
</dbReference>
<dbReference type="EMBL" id="JAINDJ010000005">
    <property type="protein sequence ID" value="KAG9447922.1"/>
    <property type="molecule type" value="Genomic_DNA"/>
</dbReference>
<feature type="compositionally biased region" description="Basic and acidic residues" evidence="4">
    <location>
        <begin position="730"/>
        <end position="746"/>
    </location>
</feature>
<evidence type="ECO:0000256" key="2">
    <source>
        <dbReference type="ARBA" id="ARBA00022771"/>
    </source>
</evidence>
<sequence length="746" mass="84865">MNPSFTYLNSSFPALPQTPTSGPTSSFAFPAAQDLPTAASVIKEAVDRAESTISLVYELLQSRGVPFFNEDFCSCPFDSRHRMPPESLFRHSLVCSSSPGVIDVSILDSLRYPRSLNLPPKTHIFKALDDTNTELCFSLDEFGDFDSNFFYKDCPGVVGSTDKDKTFTLPAVLAVECGNFMPVPEGGLEDLLILPSELWALEKETESWNDCPSAYSYTLLRIISCLEAVDDSTIKQWLIFNSPRRGIVLDVAMGDHIFTLLNVCLKAIKREACKSLKLISGNDEFSNKETVPFRCPILFEVLTWLASQLSVLYGETSGKLLVIDMFRQCLKSAASNSLFPFGQKMPKTDDAFGNEENSGSCKVVVNEASIRENHGKFVCGQENLMKCHIKQIFMSQVAGAIAALLERANLEMEIRELRFGRPLSTAQLLAEYSHSSARAIMERGKRADYRPLLEHDGLLWLRANNQDSSRNKSREELLAEERDYKRRRMSYRGKKAKRTPTQVTHDIIEEHMEEIKLAGGIGCFVKGVIGNGSGTPEPPSTIEGNVTSGQVQSTSHNFSVGSKRQSHTCEDDASTKAHYDDLTKYQFSRRGEQDESYLNERDARYRSRSPHSYRRHRDSHERYRHQKDSGNVDVMRNTREKEGYVSSHQSKYSKSNDDFDKSHRKSRSRDSRGRTYQENRSETSSHNSFDDRYDPSNTYSRYGDNISDEKYDKSDGRRSPTKDYRHRKERRSDYHSERHYRNQDES</sequence>
<dbReference type="InterPro" id="IPR051591">
    <property type="entry name" value="UPF0224_FAM112_RNA_Proc"/>
</dbReference>
<gene>
    <name evidence="6" type="ORF">H6P81_014050</name>
</gene>
<evidence type="ECO:0000313" key="7">
    <source>
        <dbReference type="Proteomes" id="UP000825729"/>
    </source>
</evidence>
<comment type="caution">
    <text evidence="6">The sequence shown here is derived from an EMBL/GenBank/DDBJ whole genome shotgun (WGS) entry which is preliminary data.</text>
</comment>
<name>A0AAV7EGG2_ARIFI</name>
<feature type="compositionally biased region" description="Basic and acidic residues" evidence="4">
    <location>
        <begin position="668"/>
        <end position="694"/>
    </location>
</feature>
<evidence type="ECO:0000256" key="1">
    <source>
        <dbReference type="ARBA" id="ARBA00022723"/>
    </source>
</evidence>
<evidence type="ECO:0000256" key="3">
    <source>
        <dbReference type="ARBA" id="ARBA00022833"/>
    </source>
</evidence>
<evidence type="ECO:0000313" key="6">
    <source>
        <dbReference type="EMBL" id="KAG9447922.1"/>
    </source>
</evidence>
<protein>
    <recommendedName>
        <fullName evidence="5">CHHC U11-48K-type domain-containing protein</fullName>
    </recommendedName>
</protein>
<feature type="compositionally biased region" description="Basic and acidic residues" evidence="4">
    <location>
        <begin position="618"/>
        <end position="643"/>
    </location>
</feature>
<proteinExistence type="predicted"/>
<dbReference type="GO" id="GO:0008270">
    <property type="term" value="F:zinc ion binding"/>
    <property type="evidence" value="ECO:0007669"/>
    <property type="project" value="UniProtKB-KW"/>
</dbReference>
<feature type="compositionally biased region" description="Basic residues" evidence="4">
    <location>
        <begin position="606"/>
        <end position="617"/>
    </location>
</feature>
<dbReference type="InterPro" id="IPR022776">
    <property type="entry name" value="TRM13/UPF0224_CHHC_Znf_dom"/>
</dbReference>
<reference evidence="6 7" key="1">
    <citation type="submission" date="2021-07" db="EMBL/GenBank/DDBJ databases">
        <title>The Aristolochia fimbriata genome: insights into angiosperm evolution, floral development and chemical biosynthesis.</title>
        <authorList>
            <person name="Jiao Y."/>
        </authorList>
    </citation>
    <scope>NUCLEOTIDE SEQUENCE [LARGE SCALE GENOMIC DNA]</scope>
    <source>
        <strain evidence="6">IBCAS-2021</strain>
        <tissue evidence="6">Leaf</tissue>
    </source>
</reference>
<evidence type="ECO:0000256" key="4">
    <source>
        <dbReference type="SAM" id="MobiDB-lite"/>
    </source>
</evidence>
<feature type="region of interest" description="Disordered" evidence="4">
    <location>
        <begin position="586"/>
        <end position="746"/>
    </location>
</feature>
<accession>A0AAV7EGG2</accession>
<organism evidence="6 7">
    <name type="scientific">Aristolochia fimbriata</name>
    <name type="common">White veined hardy Dutchman's pipe vine</name>
    <dbReference type="NCBI Taxonomy" id="158543"/>
    <lineage>
        <taxon>Eukaryota</taxon>
        <taxon>Viridiplantae</taxon>
        <taxon>Streptophyta</taxon>
        <taxon>Embryophyta</taxon>
        <taxon>Tracheophyta</taxon>
        <taxon>Spermatophyta</taxon>
        <taxon>Magnoliopsida</taxon>
        <taxon>Magnoliidae</taxon>
        <taxon>Piperales</taxon>
        <taxon>Aristolochiaceae</taxon>
        <taxon>Aristolochia</taxon>
    </lineage>
</organism>
<dbReference type="PANTHER" id="PTHR21402:SF10">
    <property type="entry name" value="U11_U12 SMALL NUCLEAR RIBONUCLEOPROTEIN 48 KDA PROTEIN"/>
    <property type="match status" value="1"/>
</dbReference>
<keyword evidence="3" id="KW-0862">Zinc</keyword>
<evidence type="ECO:0000259" key="5">
    <source>
        <dbReference type="PROSITE" id="PS51800"/>
    </source>
</evidence>
<dbReference type="Proteomes" id="UP000825729">
    <property type="component" value="Unassembled WGS sequence"/>
</dbReference>
<keyword evidence="2" id="KW-0863">Zinc-finger</keyword>
<keyword evidence="1" id="KW-0479">Metal-binding</keyword>
<dbReference type="Pfam" id="PF05253">
    <property type="entry name" value="zf-U11-48K"/>
    <property type="match status" value="1"/>
</dbReference>
<feature type="compositionally biased region" description="Basic and acidic residues" evidence="4">
    <location>
        <begin position="707"/>
        <end position="723"/>
    </location>
</feature>